<evidence type="ECO:0000256" key="9">
    <source>
        <dbReference type="SAM" id="SignalP"/>
    </source>
</evidence>
<dbReference type="InterPro" id="IPR018060">
    <property type="entry name" value="HTH_AraC"/>
</dbReference>
<dbReference type="EC" id="2.7.13.3" evidence="2"/>
<feature type="domain" description="Histidine kinase" evidence="11">
    <location>
        <begin position="832"/>
        <end position="1051"/>
    </location>
</feature>
<dbReference type="Gene3D" id="1.10.287.130">
    <property type="match status" value="1"/>
</dbReference>
<dbReference type="Pfam" id="PF00072">
    <property type="entry name" value="Response_reg"/>
    <property type="match status" value="1"/>
</dbReference>
<dbReference type="Pfam" id="PF00512">
    <property type="entry name" value="HisKA"/>
    <property type="match status" value="1"/>
</dbReference>
<evidence type="ECO:0000256" key="4">
    <source>
        <dbReference type="ARBA" id="ARBA00023015"/>
    </source>
</evidence>
<dbReference type="FunFam" id="3.40.50.2300:FF:000138">
    <property type="entry name" value="Two-component system sensor histidine kinase/response regulator"/>
    <property type="match status" value="1"/>
</dbReference>
<dbReference type="InterPro" id="IPR011123">
    <property type="entry name" value="Y_Y_Y"/>
</dbReference>
<evidence type="ECO:0000313" key="13">
    <source>
        <dbReference type="EMBL" id="RGV58381.1"/>
    </source>
</evidence>
<dbReference type="InterPro" id="IPR009057">
    <property type="entry name" value="Homeodomain-like_sf"/>
</dbReference>
<dbReference type="InterPro" id="IPR013783">
    <property type="entry name" value="Ig-like_fold"/>
</dbReference>
<dbReference type="PANTHER" id="PTHR43547">
    <property type="entry name" value="TWO-COMPONENT HISTIDINE KINASE"/>
    <property type="match status" value="1"/>
</dbReference>
<dbReference type="InterPro" id="IPR011006">
    <property type="entry name" value="CheY-like_superfamily"/>
</dbReference>
<dbReference type="GO" id="GO:0003700">
    <property type="term" value="F:DNA-binding transcription factor activity"/>
    <property type="evidence" value="ECO:0007669"/>
    <property type="project" value="InterPro"/>
</dbReference>
<dbReference type="Pfam" id="PF12833">
    <property type="entry name" value="HTH_18"/>
    <property type="match status" value="1"/>
</dbReference>
<dbReference type="SMART" id="SM00387">
    <property type="entry name" value="HATPase_c"/>
    <property type="match status" value="1"/>
</dbReference>
<dbReference type="PROSITE" id="PS50109">
    <property type="entry name" value="HIS_KIN"/>
    <property type="match status" value="1"/>
</dbReference>
<keyword evidence="5" id="KW-0238">DNA-binding</keyword>
<dbReference type="SUPFAM" id="SSF63829">
    <property type="entry name" value="Calcium-dependent phosphotriesterase"/>
    <property type="match status" value="2"/>
</dbReference>
<evidence type="ECO:0000259" key="12">
    <source>
        <dbReference type="PROSITE" id="PS50110"/>
    </source>
</evidence>
<keyword evidence="13" id="KW-0808">Transferase</keyword>
<dbReference type="SMART" id="SM00448">
    <property type="entry name" value="REC"/>
    <property type="match status" value="1"/>
</dbReference>
<keyword evidence="13" id="KW-0418">Kinase</keyword>
<dbReference type="InterPro" id="IPR036890">
    <property type="entry name" value="HATPase_C_sf"/>
</dbReference>
<dbReference type="RefSeq" id="WP_118420656.1">
    <property type="nucleotide sequence ID" value="NZ_QRZF01000001.1"/>
</dbReference>
<keyword evidence="6" id="KW-0804">Transcription</keyword>
<evidence type="ECO:0000256" key="5">
    <source>
        <dbReference type="ARBA" id="ARBA00023125"/>
    </source>
</evidence>
<dbReference type="EMBL" id="QRZF01000001">
    <property type="protein sequence ID" value="RGV58381.1"/>
    <property type="molecule type" value="Genomic_DNA"/>
</dbReference>
<accession>A0A412YLT8</accession>
<feature type="chain" id="PRO_5019011177" description="histidine kinase" evidence="9">
    <location>
        <begin position="23"/>
        <end position="1341"/>
    </location>
</feature>
<evidence type="ECO:0000256" key="7">
    <source>
        <dbReference type="PROSITE-ProRule" id="PRU00169"/>
    </source>
</evidence>
<dbReference type="Pfam" id="PF07495">
    <property type="entry name" value="Y_Y_Y"/>
    <property type="match status" value="1"/>
</dbReference>
<dbReference type="Proteomes" id="UP000283850">
    <property type="component" value="Unassembled WGS sequence"/>
</dbReference>
<dbReference type="InterPro" id="IPR011110">
    <property type="entry name" value="Reg_prop"/>
</dbReference>
<dbReference type="FunFam" id="2.130.10.10:FF:000891">
    <property type="entry name" value="Two-component system sensor histidine kinase/response regulator, hybrid (One-component system)"/>
    <property type="match status" value="1"/>
</dbReference>
<dbReference type="FunFam" id="2.60.40.10:FF:000791">
    <property type="entry name" value="Two-component system sensor histidine kinase/response regulator"/>
    <property type="match status" value="1"/>
</dbReference>
<dbReference type="PRINTS" id="PR00344">
    <property type="entry name" value="BCTRLSENSOR"/>
</dbReference>
<proteinExistence type="predicted"/>
<dbReference type="InterPro" id="IPR018062">
    <property type="entry name" value="HTH_AraC-typ_CS"/>
</dbReference>
<dbReference type="PANTHER" id="PTHR43547:SF2">
    <property type="entry name" value="HYBRID SIGNAL TRANSDUCTION HISTIDINE KINASE C"/>
    <property type="match status" value="1"/>
</dbReference>
<dbReference type="Gene3D" id="3.30.565.10">
    <property type="entry name" value="Histidine kinase-like ATPase, C-terminal domain"/>
    <property type="match status" value="1"/>
</dbReference>
<dbReference type="InterPro" id="IPR004358">
    <property type="entry name" value="Sig_transdc_His_kin-like_C"/>
</dbReference>
<dbReference type="SUPFAM" id="SSF47384">
    <property type="entry name" value="Homodimeric domain of signal transducing histidine kinase"/>
    <property type="match status" value="1"/>
</dbReference>
<dbReference type="GO" id="GO:0043565">
    <property type="term" value="F:sequence-specific DNA binding"/>
    <property type="evidence" value="ECO:0007669"/>
    <property type="project" value="InterPro"/>
</dbReference>
<dbReference type="InterPro" id="IPR005467">
    <property type="entry name" value="His_kinase_dom"/>
</dbReference>
<dbReference type="CDD" id="cd00146">
    <property type="entry name" value="PKD"/>
    <property type="match status" value="1"/>
</dbReference>
<dbReference type="SUPFAM" id="SSF52172">
    <property type="entry name" value="CheY-like"/>
    <property type="match status" value="1"/>
</dbReference>
<dbReference type="Pfam" id="PF07494">
    <property type="entry name" value="Reg_prop"/>
    <property type="match status" value="7"/>
</dbReference>
<keyword evidence="8" id="KW-1133">Transmembrane helix</keyword>
<sequence length="1341" mass="153340">MHKKFFFLMLTFVSLFANHVNAERYYFQHLGLKNKLSQSSVLCILQDKSGFMWFGTKDGLNRYDGSNFRTFKYDHKNPQSLGNNAINSLHENKDGNLWIGTDNGIYLYNPIMESFSKLEKKSQDSVCITQPIVQITADSHENIWLIVESQGVFYFDNDKQALFHYPVPDAHALSSICVDQQNTVWLGYKGKGLYYTNDTFRTLQLFTTKDGKNLFATDHIFKILPEQHNTLYTGSSKGGLKSINIVNQTVTDLLADPQTESIFVRTIYPINKDVLWIGTERGVYTYDKNTKESRHFTHDPSDDYSLSDNAIYSICKDKEGGIWIGNYFCGIDYYPNQYATFEKYYPITGKNSLSGKVVREFCEDEEGNLWIGTEDGGLNKFNTKTKQFTPLNLSGLHYNIHALSLDHNTLWIGTYSKGLYALDLRTNHSRHYTMGDAENELNDNNIYSMCRTSSGELYIGTTTGLNQYNYQSDNFTRIHKMDGIFIFSILEDSKGNIWFATYNSGIFKYNPRDKSWKNYVSSPDNPHGLPYNKVISIYEDSKQRLWFSILGHGFCSLNEDTETFISYDSSQGLANDVIYKIIEEKDDILWLTSNKGLIRFDLNTKKSTIYTDSNGLLTNQFNYCSGIKSKDGTIYFGCINGFIAFKPDLFTENTGFPPVAITDFLLFNKSADIGSTDSPLAQSVTYTQNIELKYNQNSFSFRFAALGYASPEENCLSYTLKGFDKEWYYTSKSATATYTNLKPGTYTFCVKAANGKGEWNDEYREIQIHIAPPFWKTVWAYTIYVILAIIITSYTFYRFRKQITDKHKRQLEVLESEKEKEIYHAKIDFFTNIAHEIRTPLTLIKGPLENILKKEEINTHSLKDNLSIMERNTMRLLDLTNQLLDFRKTEAQGFQLNFMICDISQLIKDTYIRFDPAAKQNDLTFKIELPEQNFNAAVDKEALTKILSNLFNNAVKYAKSYIHVSLHAPTDEQNDFFSITVSNDGLPIPVEMKEKIFEPFVQIKNVSNGQTKTGTGIGLPLARSLTELHRGKLYLKDSDDICFCIELPIKQEKTILLQKTEIEKTVNTPTVIRQHQTDICILVVEDDPEMQSFISSQLGDAYSVMNASNGKEALKILSENTISLVVSDVMMPEMNGFELCRTLKTNIEYSHIPIILLTAKATIQSKIEGIELGADDYIEKPFSTEYLLARIANLLSNQEKLRQAFTSSPFVNAQTIALTKADEAFLEKLTEVIKSNISEPEFNVDILAEKMNMSRSSLHRKIKGIAQITPNEFIQLERLKMAAQLIQSQEYKINEVCYIVGFNSSSYFAKCFQKQFGVLPKDFGNKPTGYYTSSQQEDTDK</sequence>
<evidence type="ECO:0000313" key="14">
    <source>
        <dbReference type="Proteomes" id="UP000283850"/>
    </source>
</evidence>
<dbReference type="Gene3D" id="3.40.50.2300">
    <property type="match status" value="1"/>
</dbReference>
<dbReference type="CDD" id="cd17574">
    <property type="entry name" value="REC_OmpR"/>
    <property type="match status" value="1"/>
</dbReference>
<dbReference type="SUPFAM" id="SSF46689">
    <property type="entry name" value="Homeodomain-like"/>
    <property type="match status" value="1"/>
</dbReference>
<keyword evidence="4" id="KW-0805">Transcription regulation</keyword>
<dbReference type="InterPro" id="IPR003594">
    <property type="entry name" value="HATPase_dom"/>
</dbReference>
<dbReference type="Pfam" id="PF02518">
    <property type="entry name" value="HATPase_c"/>
    <property type="match status" value="1"/>
</dbReference>
<keyword evidence="8" id="KW-0472">Membrane</keyword>
<evidence type="ECO:0000259" key="11">
    <source>
        <dbReference type="PROSITE" id="PS50109"/>
    </source>
</evidence>
<evidence type="ECO:0000256" key="3">
    <source>
        <dbReference type="ARBA" id="ARBA00022553"/>
    </source>
</evidence>
<dbReference type="InterPro" id="IPR003661">
    <property type="entry name" value="HisK_dim/P_dom"/>
</dbReference>
<dbReference type="SMART" id="SM00342">
    <property type="entry name" value="HTH_ARAC"/>
    <property type="match status" value="1"/>
</dbReference>
<organism evidence="13 14">
    <name type="scientific">Bacteroides intestinalis</name>
    <dbReference type="NCBI Taxonomy" id="329854"/>
    <lineage>
        <taxon>Bacteria</taxon>
        <taxon>Pseudomonadati</taxon>
        <taxon>Bacteroidota</taxon>
        <taxon>Bacteroidia</taxon>
        <taxon>Bacteroidales</taxon>
        <taxon>Bacteroidaceae</taxon>
        <taxon>Bacteroides</taxon>
    </lineage>
</organism>
<keyword evidence="9" id="KW-0732">Signal</keyword>
<comment type="catalytic activity">
    <reaction evidence="1">
        <text>ATP + protein L-histidine = ADP + protein N-phospho-L-histidine.</text>
        <dbReference type="EC" id="2.7.13.3"/>
    </reaction>
</comment>
<feature type="transmembrane region" description="Helical" evidence="8">
    <location>
        <begin position="778"/>
        <end position="799"/>
    </location>
</feature>
<gene>
    <name evidence="13" type="ORF">DWW10_01780</name>
</gene>
<dbReference type="CDD" id="cd00082">
    <property type="entry name" value="HisKA"/>
    <property type="match status" value="1"/>
</dbReference>
<name>A0A412YLT8_9BACE</name>
<keyword evidence="8" id="KW-0812">Transmembrane</keyword>
<feature type="modified residue" description="4-aspartylphosphate" evidence="7">
    <location>
        <position position="1128"/>
    </location>
</feature>
<feature type="domain" description="HTH araC/xylS-type" evidence="10">
    <location>
        <begin position="1227"/>
        <end position="1326"/>
    </location>
</feature>
<protein>
    <recommendedName>
        <fullName evidence="2">histidine kinase</fullName>
        <ecNumber evidence="2">2.7.13.3</ecNumber>
    </recommendedName>
</protein>
<dbReference type="Gene3D" id="1.10.10.60">
    <property type="entry name" value="Homeodomain-like"/>
    <property type="match status" value="1"/>
</dbReference>
<dbReference type="InterPro" id="IPR001789">
    <property type="entry name" value="Sig_transdc_resp-reg_receiver"/>
</dbReference>
<dbReference type="GO" id="GO:0000155">
    <property type="term" value="F:phosphorelay sensor kinase activity"/>
    <property type="evidence" value="ECO:0007669"/>
    <property type="project" value="InterPro"/>
</dbReference>
<feature type="signal peptide" evidence="9">
    <location>
        <begin position="1"/>
        <end position="22"/>
    </location>
</feature>
<keyword evidence="3 7" id="KW-0597">Phosphoprotein</keyword>
<comment type="caution">
    <text evidence="13">The sequence shown here is derived from an EMBL/GenBank/DDBJ whole genome shotgun (WGS) entry which is preliminary data.</text>
</comment>
<dbReference type="SUPFAM" id="SSF55874">
    <property type="entry name" value="ATPase domain of HSP90 chaperone/DNA topoisomerase II/histidine kinase"/>
    <property type="match status" value="1"/>
</dbReference>
<dbReference type="FunFam" id="1.10.10.60:FF:000284">
    <property type="entry name" value="Two-component system sensor histidine kinase/response regulator"/>
    <property type="match status" value="1"/>
</dbReference>
<evidence type="ECO:0000259" key="10">
    <source>
        <dbReference type="PROSITE" id="PS01124"/>
    </source>
</evidence>
<dbReference type="PROSITE" id="PS00041">
    <property type="entry name" value="HTH_ARAC_FAMILY_1"/>
    <property type="match status" value="1"/>
</dbReference>
<evidence type="ECO:0000256" key="6">
    <source>
        <dbReference type="ARBA" id="ARBA00023163"/>
    </source>
</evidence>
<dbReference type="FunFam" id="1.10.287.130:FF:000045">
    <property type="entry name" value="Two-component system sensor histidine kinase/response regulator"/>
    <property type="match status" value="1"/>
</dbReference>
<dbReference type="PROSITE" id="PS01124">
    <property type="entry name" value="HTH_ARAC_FAMILY_2"/>
    <property type="match status" value="1"/>
</dbReference>
<reference evidence="13 14" key="1">
    <citation type="submission" date="2018-08" db="EMBL/GenBank/DDBJ databases">
        <title>A genome reference for cultivated species of the human gut microbiota.</title>
        <authorList>
            <person name="Zou Y."/>
            <person name="Xue W."/>
            <person name="Luo G."/>
        </authorList>
    </citation>
    <scope>NUCLEOTIDE SEQUENCE [LARGE SCALE GENOMIC DNA]</scope>
    <source>
        <strain evidence="13 14">AF14-32</strain>
    </source>
</reference>
<dbReference type="SUPFAM" id="SSF63825">
    <property type="entry name" value="YWTD domain"/>
    <property type="match status" value="1"/>
</dbReference>
<dbReference type="SMART" id="SM00388">
    <property type="entry name" value="HisKA"/>
    <property type="match status" value="1"/>
</dbReference>
<evidence type="ECO:0000256" key="2">
    <source>
        <dbReference type="ARBA" id="ARBA00012438"/>
    </source>
</evidence>
<dbReference type="PROSITE" id="PS50110">
    <property type="entry name" value="RESPONSE_REGULATORY"/>
    <property type="match status" value="1"/>
</dbReference>
<feature type="domain" description="Response regulatory" evidence="12">
    <location>
        <begin position="1080"/>
        <end position="1195"/>
    </location>
</feature>
<dbReference type="InterPro" id="IPR015943">
    <property type="entry name" value="WD40/YVTN_repeat-like_dom_sf"/>
</dbReference>
<dbReference type="InterPro" id="IPR036097">
    <property type="entry name" value="HisK_dim/P_sf"/>
</dbReference>
<evidence type="ECO:0000256" key="8">
    <source>
        <dbReference type="SAM" id="Phobius"/>
    </source>
</evidence>
<dbReference type="Gene3D" id="2.130.10.10">
    <property type="entry name" value="YVTN repeat-like/Quinoprotein amine dehydrogenase"/>
    <property type="match status" value="2"/>
</dbReference>
<evidence type="ECO:0000256" key="1">
    <source>
        <dbReference type="ARBA" id="ARBA00000085"/>
    </source>
</evidence>
<dbReference type="Gene3D" id="2.60.40.10">
    <property type="entry name" value="Immunoglobulins"/>
    <property type="match status" value="1"/>
</dbReference>